<proteinExistence type="predicted"/>
<dbReference type="AlphaFoldDB" id="A0A6J5UE39"/>
<reference evidence="2 3" key="1">
    <citation type="submission" date="2020-05" db="EMBL/GenBank/DDBJ databases">
        <authorList>
            <person name="Campoy J."/>
            <person name="Schneeberger K."/>
            <person name="Spophaly S."/>
        </authorList>
    </citation>
    <scope>NUCLEOTIDE SEQUENCE [LARGE SCALE GENOMIC DNA]</scope>
    <source>
        <strain evidence="2">PruArmRojPasFocal</strain>
    </source>
</reference>
<dbReference type="EMBL" id="CAEKDK010000003">
    <property type="protein sequence ID" value="CAB4274696.1"/>
    <property type="molecule type" value="Genomic_DNA"/>
</dbReference>
<organism evidence="2 3">
    <name type="scientific">Prunus armeniaca</name>
    <name type="common">Apricot</name>
    <name type="synonym">Armeniaca vulgaris</name>
    <dbReference type="NCBI Taxonomy" id="36596"/>
    <lineage>
        <taxon>Eukaryota</taxon>
        <taxon>Viridiplantae</taxon>
        <taxon>Streptophyta</taxon>
        <taxon>Embryophyta</taxon>
        <taxon>Tracheophyta</taxon>
        <taxon>Spermatophyta</taxon>
        <taxon>Magnoliopsida</taxon>
        <taxon>eudicotyledons</taxon>
        <taxon>Gunneridae</taxon>
        <taxon>Pentapetalae</taxon>
        <taxon>rosids</taxon>
        <taxon>fabids</taxon>
        <taxon>Rosales</taxon>
        <taxon>Rosaceae</taxon>
        <taxon>Amygdaloideae</taxon>
        <taxon>Amygdaleae</taxon>
        <taxon>Prunus</taxon>
    </lineage>
</organism>
<feature type="compositionally biased region" description="Basic and acidic residues" evidence="1">
    <location>
        <begin position="1"/>
        <end position="12"/>
    </location>
</feature>
<accession>A0A6J5UE39</accession>
<evidence type="ECO:0000256" key="1">
    <source>
        <dbReference type="SAM" id="MobiDB-lite"/>
    </source>
</evidence>
<feature type="compositionally biased region" description="Polar residues" evidence="1">
    <location>
        <begin position="26"/>
        <end position="40"/>
    </location>
</feature>
<evidence type="ECO:0000313" key="2">
    <source>
        <dbReference type="EMBL" id="CAB4274696.1"/>
    </source>
</evidence>
<evidence type="ECO:0000313" key="3">
    <source>
        <dbReference type="Proteomes" id="UP000507222"/>
    </source>
</evidence>
<sequence>MQGDRDTLDNTHHQPATQNHHKATPVDTTSSSQYFDSTQIEDVGPPTGKLSGTALEWRRRQPSLDPCHKAASRDRAKKATSCECIKRSVSAFQDRVKSACVPARELQ</sequence>
<gene>
    <name evidence="2" type="ORF">CURHAP_LOCUS23279</name>
</gene>
<feature type="region of interest" description="Disordered" evidence="1">
    <location>
        <begin position="1"/>
        <end position="72"/>
    </location>
</feature>
<protein>
    <submittedName>
        <fullName evidence="2">Uncharacterized protein</fullName>
    </submittedName>
</protein>
<name>A0A6J5UE39_PRUAR</name>
<dbReference type="Proteomes" id="UP000507222">
    <property type="component" value="Unassembled WGS sequence"/>
</dbReference>